<keyword evidence="3" id="KW-1185">Reference proteome</keyword>
<accession>A0A1H9VHR6</accession>
<reference evidence="3" key="1">
    <citation type="submission" date="2016-10" db="EMBL/GenBank/DDBJ databases">
        <authorList>
            <person name="Varghese N."/>
            <person name="Submissions S."/>
        </authorList>
    </citation>
    <scope>NUCLEOTIDE SEQUENCE [LARGE SCALE GENOMIC DNA]</scope>
    <source>
        <strain evidence="3">DSM 20524</strain>
    </source>
</reference>
<evidence type="ECO:0000313" key="3">
    <source>
        <dbReference type="Proteomes" id="UP000198929"/>
    </source>
</evidence>
<feature type="transmembrane region" description="Helical" evidence="1">
    <location>
        <begin position="45"/>
        <end position="70"/>
    </location>
</feature>
<evidence type="ECO:0000256" key="1">
    <source>
        <dbReference type="SAM" id="Phobius"/>
    </source>
</evidence>
<keyword evidence="1" id="KW-0812">Transmembrane</keyword>
<organism evidence="2 3">
    <name type="scientific">Corynebacterium cystitidis DSM 20524</name>
    <dbReference type="NCBI Taxonomy" id="1121357"/>
    <lineage>
        <taxon>Bacteria</taxon>
        <taxon>Bacillati</taxon>
        <taxon>Actinomycetota</taxon>
        <taxon>Actinomycetes</taxon>
        <taxon>Mycobacteriales</taxon>
        <taxon>Corynebacteriaceae</taxon>
        <taxon>Corynebacterium</taxon>
    </lineage>
</organism>
<proteinExistence type="predicted"/>
<keyword evidence="1" id="KW-0472">Membrane</keyword>
<feature type="transmembrane region" description="Helical" evidence="1">
    <location>
        <begin position="82"/>
        <end position="101"/>
    </location>
</feature>
<sequence length="141" mass="14192">MKSPGFAVVAFLCALIVLVTGYFAAVETGDLLEQASQVSGGGFPYAAGIFVFSAAVGVCLAYLGVLLLLGWNSQKALSAIQLAVLVGCAAAVLSSIAFIAVTGLFNATGAIGVMLAITGTPVVYKVAALTKNDLAQNESES</sequence>
<evidence type="ECO:0000313" key="2">
    <source>
        <dbReference type="EMBL" id="SES20757.1"/>
    </source>
</evidence>
<gene>
    <name evidence="2" type="ORF">SAMN05661109_02225</name>
</gene>
<feature type="transmembrane region" description="Helical" evidence="1">
    <location>
        <begin position="107"/>
        <end position="127"/>
    </location>
</feature>
<dbReference type="EMBL" id="FOGQ01000012">
    <property type="protein sequence ID" value="SES20757.1"/>
    <property type="molecule type" value="Genomic_DNA"/>
</dbReference>
<keyword evidence="1" id="KW-1133">Transmembrane helix</keyword>
<dbReference type="AlphaFoldDB" id="A0A1H9VHR6"/>
<name>A0A1H9VHR6_9CORY</name>
<protein>
    <submittedName>
        <fullName evidence="2">Uncharacterized protein</fullName>
    </submittedName>
</protein>
<dbReference type="RefSeq" id="WP_092260161.1">
    <property type="nucleotide sequence ID" value="NZ_CP047199.1"/>
</dbReference>
<dbReference type="Proteomes" id="UP000198929">
    <property type="component" value="Unassembled WGS sequence"/>
</dbReference>